<proteinExistence type="predicted"/>
<accession>A0ABZ2J3P6</accession>
<name>A0ABZ2J3P6_9CHLR</name>
<reference evidence="1 2" key="1">
    <citation type="submission" date="2024-03" db="EMBL/GenBank/DDBJ databases">
        <title>A Dehalogenimonas Isolated from Estuarine Sediments Dihaloeliminates Chlorinated Alkanes.</title>
        <authorList>
            <person name="Yang Y."/>
            <person name="Wang H."/>
        </authorList>
    </citation>
    <scope>NUCLEOTIDE SEQUENCE [LARGE SCALE GENOMIC DNA]</scope>
    <source>
        <strain evidence="1 2">W</strain>
    </source>
</reference>
<protein>
    <submittedName>
        <fullName evidence="1">Uncharacterized protein</fullName>
    </submittedName>
</protein>
<dbReference type="Proteomes" id="UP001375370">
    <property type="component" value="Chromosome"/>
</dbReference>
<dbReference type="EMBL" id="CP146612">
    <property type="protein sequence ID" value="WWX25524.1"/>
    <property type="molecule type" value="Genomic_DNA"/>
</dbReference>
<keyword evidence="2" id="KW-1185">Reference proteome</keyword>
<gene>
    <name evidence="1" type="ORF">V8247_00710</name>
</gene>
<evidence type="ECO:0000313" key="1">
    <source>
        <dbReference type="EMBL" id="WWX25524.1"/>
    </source>
</evidence>
<dbReference type="RefSeq" id="WP_338737761.1">
    <property type="nucleotide sequence ID" value="NZ_CP146612.1"/>
</dbReference>
<organism evidence="1 2">
    <name type="scientific">Candidatus Dehalogenimonas loeffleri</name>
    <dbReference type="NCBI Taxonomy" id="3127115"/>
    <lineage>
        <taxon>Bacteria</taxon>
        <taxon>Bacillati</taxon>
        <taxon>Chloroflexota</taxon>
        <taxon>Dehalococcoidia</taxon>
        <taxon>Dehalococcoidales</taxon>
        <taxon>Dehalococcoidaceae</taxon>
        <taxon>Dehalogenimonas</taxon>
    </lineage>
</organism>
<evidence type="ECO:0000313" key="2">
    <source>
        <dbReference type="Proteomes" id="UP001375370"/>
    </source>
</evidence>
<sequence length="240" mass="27786">MLNFNTLAWAAFCNYYRTCGDRPYIKLLADRQFISRLRFFPQEISPKEFEHKVLFGYVNVVNYDLLVGCKLAETVLATIDRLQPDITVLLASSITDIDIEDRALIDSIGRIYAELTTIQGLWITGASKIAHLLNDRLLPICGLDVIEHFQKISTGQTFDHRIWLKQIKHDAHLVIDDFHQSNHPSDTLEKYLSNKLGYQEKGVTKSVVKYLDEYYWLKYVEKITLPPNWVPDQLTIPIKV</sequence>